<dbReference type="SUPFAM" id="SSF48403">
    <property type="entry name" value="Ankyrin repeat"/>
    <property type="match status" value="2"/>
</dbReference>
<keyword evidence="1" id="KW-0040">ANK repeat</keyword>
<dbReference type="EMBL" id="JWIN03000015">
    <property type="protein sequence ID" value="KAB1267025.1"/>
    <property type="molecule type" value="Genomic_DNA"/>
</dbReference>
<feature type="repeat" description="ANK" evidence="1">
    <location>
        <begin position="263"/>
        <end position="299"/>
    </location>
</feature>
<dbReference type="InterPro" id="IPR002110">
    <property type="entry name" value="Ankyrin_rpt"/>
</dbReference>
<evidence type="ECO:0000313" key="3">
    <source>
        <dbReference type="EMBL" id="KAB1267025.1"/>
    </source>
</evidence>
<dbReference type="SMART" id="SM00248">
    <property type="entry name" value="ANK"/>
    <property type="match status" value="5"/>
</dbReference>
<dbReference type="InterPro" id="IPR036770">
    <property type="entry name" value="Ankyrin_rpt-contain_sf"/>
</dbReference>
<feature type="region of interest" description="Disordered" evidence="2">
    <location>
        <begin position="408"/>
        <end position="447"/>
    </location>
</feature>
<dbReference type="Pfam" id="PF12796">
    <property type="entry name" value="Ank_2"/>
    <property type="match status" value="2"/>
</dbReference>
<accession>A0A5N4D7H8</accession>
<dbReference type="Proteomes" id="UP000299084">
    <property type="component" value="Unassembled WGS sequence"/>
</dbReference>
<evidence type="ECO:0000256" key="1">
    <source>
        <dbReference type="PROSITE-ProRule" id="PRU00023"/>
    </source>
</evidence>
<organism evidence="3 4">
    <name type="scientific">Camelus dromedarius</name>
    <name type="common">Dromedary</name>
    <name type="synonym">Arabian camel</name>
    <dbReference type="NCBI Taxonomy" id="9838"/>
    <lineage>
        <taxon>Eukaryota</taxon>
        <taxon>Metazoa</taxon>
        <taxon>Chordata</taxon>
        <taxon>Craniata</taxon>
        <taxon>Vertebrata</taxon>
        <taxon>Euteleostomi</taxon>
        <taxon>Mammalia</taxon>
        <taxon>Eutheria</taxon>
        <taxon>Laurasiatheria</taxon>
        <taxon>Artiodactyla</taxon>
        <taxon>Tylopoda</taxon>
        <taxon>Camelidae</taxon>
        <taxon>Camelus</taxon>
    </lineage>
</organism>
<feature type="non-terminal residue" evidence="3">
    <location>
        <position position="1"/>
    </location>
</feature>
<keyword evidence="4" id="KW-1185">Reference proteome</keyword>
<dbReference type="Gene3D" id="1.25.40.20">
    <property type="entry name" value="Ankyrin repeat-containing domain"/>
    <property type="match status" value="2"/>
</dbReference>
<sequence length="633" mass="70866">PKTPWRSLPPSSPEDPSLLSQVDECDQRMIGSSSQLFAASLGNLEWLRMCLNLNRGERRPDDKGFTAIHFAAQSGRLACLQVLVEEYKFPVDLPTNRRAGRAGSEARGFRPPREANCRPPRLGASLGPRGRVRSASGNSTWTMKNVPLKATHNNLAQGPRCAGSRSPKTPWRSLPPSSPEDPSLLSQVDECDQRMIGSSSQLFAASLGNLEWLRMCLNLNRGERRPDDKGFTAIHFAAQSGRLACLQVLVEEYKFPVDLPTNSGQTPLHLVIQWNNEAMALACIHYLITQGAALNTRTRDGSTPLHLAARQGLLSCVKRLVQDGANVHAQDAMGCKPIDYCRIWNHRDCIRFLKDAMWKKDKKDFAREMGKLKRLKDQLVLMKQDFLAENETKQQILREANFKKWLHRKQQPQRQSLVHSTQQEPRTPPRATALSKTPKRGDLWPPKGFHLSPKERLIQMGPKPPSVTPAAISKQLTVRRPKVWNPSNKVARPPTTQIGYPQGIRLGVHPDPSPEQDFSNFLKMRADGHGGVSLYTVSGHQVAPVPRLPSEVIIRELFPSLRPHRMKVPQDFCSVTLRDIPQKRRLGPESSDGNLWTDTVTMCLRETCDEAFLAAVRAHQGLPTLPSPRPPPT</sequence>
<dbReference type="GO" id="GO:0007080">
    <property type="term" value="P:mitotic metaphase chromosome alignment"/>
    <property type="evidence" value="ECO:0007669"/>
    <property type="project" value="TreeGrafter"/>
</dbReference>
<feature type="region of interest" description="Disordered" evidence="2">
    <location>
        <begin position="98"/>
        <end position="185"/>
    </location>
</feature>
<protein>
    <submittedName>
        <fullName evidence="3">Ankyrin repeat domain-containing protein 53</fullName>
    </submittedName>
</protein>
<dbReference type="STRING" id="9838.ENSCDRP00005016431"/>
<name>A0A5N4D7H8_CAMDR</name>
<dbReference type="Pfam" id="PF13637">
    <property type="entry name" value="Ank_4"/>
    <property type="match status" value="1"/>
</dbReference>
<dbReference type="GO" id="GO:0031116">
    <property type="term" value="P:positive regulation of microtubule polymerization"/>
    <property type="evidence" value="ECO:0007669"/>
    <property type="project" value="TreeGrafter"/>
</dbReference>
<comment type="caution">
    <text evidence="3">The sequence shown here is derived from an EMBL/GenBank/DDBJ whole genome shotgun (WGS) entry which is preliminary data.</text>
</comment>
<dbReference type="GO" id="GO:1902412">
    <property type="term" value="P:regulation of mitotic cytokinesis"/>
    <property type="evidence" value="ECO:0007669"/>
    <property type="project" value="InterPro"/>
</dbReference>
<dbReference type="GO" id="GO:0060236">
    <property type="term" value="P:regulation of mitotic spindle organization"/>
    <property type="evidence" value="ECO:0007669"/>
    <property type="project" value="TreeGrafter"/>
</dbReference>
<dbReference type="PANTHER" id="PTHR24160">
    <property type="entry name" value="ANKYRIN REPEAT DOMAIN-CONTAINING PROTEIN 53"/>
    <property type="match status" value="1"/>
</dbReference>
<dbReference type="GO" id="GO:0000922">
    <property type="term" value="C:spindle pole"/>
    <property type="evidence" value="ECO:0007669"/>
    <property type="project" value="TreeGrafter"/>
</dbReference>
<evidence type="ECO:0000313" key="4">
    <source>
        <dbReference type="Proteomes" id="UP000299084"/>
    </source>
</evidence>
<gene>
    <name evidence="3" type="ORF">Cadr_000018309</name>
</gene>
<dbReference type="InterPro" id="IPR042335">
    <property type="entry name" value="ANKRD53"/>
</dbReference>
<evidence type="ECO:0000256" key="2">
    <source>
        <dbReference type="SAM" id="MobiDB-lite"/>
    </source>
</evidence>
<feature type="repeat" description="ANK" evidence="1">
    <location>
        <begin position="300"/>
        <end position="332"/>
    </location>
</feature>
<dbReference type="PROSITE" id="PS50088">
    <property type="entry name" value="ANK_REPEAT"/>
    <property type="match status" value="2"/>
</dbReference>
<dbReference type="PANTHER" id="PTHR24160:SF1">
    <property type="entry name" value="ANKYRIN REPEAT DOMAIN-CONTAINING PROTEIN 53"/>
    <property type="match status" value="1"/>
</dbReference>
<dbReference type="PROSITE" id="PS50297">
    <property type="entry name" value="ANK_REP_REGION"/>
    <property type="match status" value="2"/>
</dbReference>
<proteinExistence type="predicted"/>
<feature type="compositionally biased region" description="Polar residues" evidence="2">
    <location>
        <begin position="412"/>
        <end position="425"/>
    </location>
</feature>
<feature type="compositionally biased region" description="Basic and acidic residues" evidence="2">
    <location>
        <begin position="107"/>
        <end position="116"/>
    </location>
</feature>
<dbReference type="AlphaFoldDB" id="A0A5N4D7H8"/>
<reference evidence="3 4" key="1">
    <citation type="journal article" date="2019" name="Mol. Ecol. Resour.">
        <title>Improving Illumina assemblies with Hi-C and long reads: an example with the North African dromedary.</title>
        <authorList>
            <person name="Elbers J.P."/>
            <person name="Rogers M.F."/>
            <person name="Perelman P.L."/>
            <person name="Proskuryakova A.A."/>
            <person name="Serdyukova N.A."/>
            <person name="Johnson W.E."/>
            <person name="Horin P."/>
            <person name="Corander J."/>
            <person name="Murphy D."/>
            <person name="Burger P.A."/>
        </authorList>
    </citation>
    <scope>NUCLEOTIDE SEQUENCE [LARGE SCALE GENOMIC DNA]</scope>
    <source>
        <strain evidence="3">Drom800</strain>
        <tissue evidence="3">Blood</tissue>
    </source>
</reference>